<dbReference type="Proteomes" id="UP001497482">
    <property type="component" value="Chromosome 19"/>
</dbReference>
<evidence type="ECO:0000256" key="4">
    <source>
        <dbReference type="SAM" id="Phobius"/>
    </source>
</evidence>
<dbReference type="SUPFAM" id="SSF47473">
    <property type="entry name" value="EF-hand"/>
    <property type="match status" value="1"/>
</dbReference>
<evidence type="ECO:0000256" key="3">
    <source>
        <dbReference type="SAM" id="MobiDB-lite"/>
    </source>
</evidence>
<dbReference type="PROSITE" id="PS00018">
    <property type="entry name" value="EF_HAND_1"/>
    <property type="match status" value="1"/>
</dbReference>
<feature type="transmembrane region" description="Helical" evidence="4">
    <location>
        <begin position="61"/>
        <end position="82"/>
    </location>
</feature>
<dbReference type="SMART" id="SM00054">
    <property type="entry name" value="EFh"/>
    <property type="match status" value="1"/>
</dbReference>
<dbReference type="InterPro" id="IPR002048">
    <property type="entry name" value="EF_hand_dom"/>
</dbReference>
<evidence type="ECO:0000313" key="6">
    <source>
        <dbReference type="EMBL" id="CAL1590494.1"/>
    </source>
</evidence>
<keyword evidence="4" id="KW-0472">Membrane</keyword>
<dbReference type="AlphaFoldDB" id="A0AAV2KQY6"/>
<dbReference type="InterPro" id="IPR011992">
    <property type="entry name" value="EF-hand-dom_pair"/>
</dbReference>
<keyword evidence="2" id="KW-0106">Calcium</keyword>
<name>A0AAV2KQY6_KNICA</name>
<feature type="region of interest" description="Disordered" evidence="3">
    <location>
        <begin position="183"/>
        <end position="202"/>
    </location>
</feature>
<proteinExistence type="predicted"/>
<dbReference type="GO" id="GO:0005509">
    <property type="term" value="F:calcium ion binding"/>
    <property type="evidence" value="ECO:0007669"/>
    <property type="project" value="InterPro"/>
</dbReference>
<organism evidence="6 7">
    <name type="scientific">Knipowitschia caucasica</name>
    <name type="common">Caucasian dwarf goby</name>
    <name type="synonym">Pomatoschistus caucasicus</name>
    <dbReference type="NCBI Taxonomy" id="637954"/>
    <lineage>
        <taxon>Eukaryota</taxon>
        <taxon>Metazoa</taxon>
        <taxon>Chordata</taxon>
        <taxon>Craniata</taxon>
        <taxon>Vertebrata</taxon>
        <taxon>Euteleostomi</taxon>
        <taxon>Actinopterygii</taxon>
        <taxon>Neopterygii</taxon>
        <taxon>Teleostei</taxon>
        <taxon>Neoteleostei</taxon>
        <taxon>Acanthomorphata</taxon>
        <taxon>Gobiaria</taxon>
        <taxon>Gobiiformes</taxon>
        <taxon>Gobioidei</taxon>
        <taxon>Gobiidae</taxon>
        <taxon>Gobiinae</taxon>
        <taxon>Knipowitschia</taxon>
    </lineage>
</organism>
<protein>
    <recommendedName>
        <fullName evidence="5">EF-hand domain-containing protein</fullName>
    </recommendedName>
</protein>
<dbReference type="InterPro" id="IPR018247">
    <property type="entry name" value="EF_Hand_1_Ca_BS"/>
</dbReference>
<evidence type="ECO:0000259" key="5">
    <source>
        <dbReference type="PROSITE" id="PS50222"/>
    </source>
</evidence>
<evidence type="ECO:0000313" key="7">
    <source>
        <dbReference type="Proteomes" id="UP001497482"/>
    </source>
</evidence>
<evidence type="ECO:0000256" key="1">
    <source>
        <dbReference type="ARBA" id="ARBA00022723"/>
    </source>
</evidence>
<dbReference type="PROSITE" id="PS50222">
    <property type="entry name" value="EF_HAND_2"/>
    <property type="match status" value="1"/>
</dbReference>
<gene>
    <name evidence="6" type="ORF">KC01_LOCUS20002</name>
</gene>
<keyword evidence="7" id="KW-1185">Reference proteome</keyword>
<keyword evidence="4" id="KW-0812">Transmembrane</keyword>
<dbReference type="EMBL" id="OZ035841">
    <property type="protein sequence ID" value="CAL1590494.1"/>
    <property type="molecule type" value="Genomic_DNA"/>
</dbReference>
<sequence length="202" mass="22659">MQEDEEELADQMMEELDCDGDGLLDLEEFLDLVNVFSCTVLELDQDHVYVGTKVLSGLEPYTLIVAVVVLGLVVCVLLWGIWRSSQKREVKRCDHLSLSNQPDDGLTYTAGELLSSSGSTTARLRRDHDSYTKKSDVRSLRRCRMSGHSSDMTAARGAGARRWWRCGAERSRCEEVVEMWSREEQVRGGGGDVEQRGAGARR</sequence>
<reference evidence="6 7" key="1">
    <citation type="submission" date="2024-04" db="EMBL/GenBank/DDBJ databases">
        <authorList>
            <person name="Waldvogel A.-M."/>
            <person name="Schoenle A."/>
        </authorList>
    </citation>
    <scope>NUCLEOTIDE SEQUENCE [LARGE SCALE GENOMIC DNA]</scope>
</reference>
<keyword evidence="4" id="KW-1133">Transmembrane helix</keyword>
<feature type="domain" description="EF-hand" evidence="5">
    <location>
        <begin position="4"/>
        <end position="39"/>
    </location>
</feature>
<evidence type="ECO:0000256" key="2">
    <source>
        <dbReference type="ARBA" id="ARBA00022837"/>
    </source>
</evidence>
<keyword evidence="1" id="KW-0479">Metal-binding</keyword>
<accession>A0AAV2KQY6</accession>
<dbReference type="Gene3D" id="1.10.238.10">
    <property type="entry name" value="EF-hand"/>
    <property type="match status" value="1"/>
</dbReference>